<dbReference type="Proteomes" id="UP001381693">
    <property type="component" value="Unassembled WGS sequence"/>
</dbReference>
<dbReference type="PANTHER" id="PTHR22870:SF408">
    <property type="entry name" value="OS09G0560450 PROTEIN"/>
    <property type="match status" value="1"/>
</dbReference>
<dbReference type="InterPro" id="IPR009091">
    <property type="entry name" value="RCC1/BLIP-II"/>
</dbReference>
<dbReference type="Pfam" id="PF00415">
    <property type="entry name" value="RCC1"/>
    <property type="match status" value="2"/>
</dbReference>
<reference evidence="3 4" key="1">
    <citation type="submission" date="2023-11" db="EMBL/GenBank/DDBJ databases">
        <title>Halocaridina rubra genome assembly.</title>
        <authorList>
            <person name="Smith C."/>
        </authorList>
    </citation>
    <scope>NUCLEOTIDE SEQUENCE [LARGE SCALE GENOMIC DNA]</scope>
    <source>
        <strain evidence="3">EP-1</strain>
        <tissue evidence="3">Whole</tissue>
    </source>
</reference>
<organism evidence="3 4">
    <name type="scientific">Halocaridina rubra</name>
    <name type="common">Hawaiian red shrimp</name>
    <dbReference type="NCBI Taxonomy" id="373956"/>
    <lineage>
        <taxon>Eukaryota</taxon>
        <taxon>Metazoa</taxon>
        <taxon>Ecdysozoa</taxon>
        <taxon>Arthropoda</taxon>
        <taxon>Crustacea</taxon>
        <taxon>Multicrustacea</taxon>
        <taxon>Malacostraca</taxon>
        <taxon>Eumalacostraca</taxon>
        <taxon>Eucarida</taxon>
        <taxon>Decapoda</taxon>
        <taxon>Pleocyemata</taxon>
        <taxon>Caridea</taxon>
        <taxon>Atyoidea</taxon>
        <taxon>Atyidae</taxon>
        <taxon>Halocaridina</taxon>
    </lineage>
</organism>
<gene>
    <name evidence="3" type="ORF">SK128_026792</name>
</gene>
<comment type="caution">
    <text evidence="3">The sequence shown here is derived from an EMBL/GenBank/DDBJ whole genome shotgun (WGS) entry which is preliminary data.</text>
</comment>
<dbReference type="SUPFAM" id="SSF50985">
    <property type="entry name" value="RCC1/BLIP-II"/>
    <property type="match status" value="1"/>
</dbReference>
<feature type="repeat" description="RCC1" evidence="2">
    <location>
        <begin position="112"/>
        <end position="162"/>
    </location>
</feature>
<dbReference type="InterPro" id="IPR000408">
    <property type="entry name" value="Reg_chr_condens"/>
</dbReference>
<dbReference type="PROSITE" id="PS00626">
    <property type="entry name" value="RCC1_2"/>
    <property type="match status" value="1"/>
</dbReference>
<dbReference type="AlphaFoldDB" id="A0AAN9ADM2"/>
<dbReference type="InterPro" id="IPR051210">
    <property type="entry name" value="Ub_ligase/GEF_domain"/>
</dbReference>
<feature type="repeat" description="RCC1" evidence="2">
    <location>
        <begin position="60"/>
        <end position="111"/>
    </location>
</feature>
<evidence type="ECO:0000256" key="1">
    <source>
        <dbReference type="ARBA" id="ARBA00022737"/>
    </source>
</evidence>
<name>A0AAN9ADM2_HALRR</name>
<evidence type="ECO:0000313" key="3">
    <source>
        <dbReference type="EMBL" id="KAK7080527.1"/>
    </source>
</evidence>
<evidence type="ECO:0000256" key="2">
    <source>
        <dbReference type="PROSITE-ProRule" id="PRU00235"/>
    </source>
</evidence>
<proteinExistence type="predicted"/>
<protein>
    <submittedName>
        <fullName evidence="3">Uncharacterized protein</fullName>
    </submittedName>
</protein>
<dbReference type="PROSITE" id="PS50012">
    <property type="entry name" value="RCC1_3"/>
    <property type="match status" value="3"/>
</dbReference>
<dbReference type="EMBL" id="JAXCGZ010005876">
    <property type="protein sequence ID" value="KAK7080527.1"/>
    <property type="molecule type" value="Genomic_DNA"/>
</dbReference>
<accession>A0AAN9ADM2</accession>
<keyword evidence="1" id="KW-0677">Repeat</keyword>
<evidence type="ECO:0000313" key="4">
    <source>
        <dbReference type="Proteomes" id="UP001381693"/>
    </source>
</evidence>
<feature type="repeat" description="RCC1" evidence="2">
    <location>
        <begin position="18"/>
        <end position="59"/>
    </location>
</feature>
<sequence>MLGSKMTADEDFDVPATGAVFTFGKSRFADNTPSKFWIKNDRIVELSCGDEHTAVLTESGRIFMIGSNDMGQLGLGSVKPVSKPSCVKALKPEKATHVACGRAHSIVSCDSGSVFAWGHNGDGQLGTNDLEDRLEPALVMEFDMGIAALAAGSSHSALLTGKHGGRIFTAPPSNGTNQVPAHNS</sequence>
<keyword evidence="4" id="KW-1185">Reference proteome</keyword>
<dbReference type="PRINTS" id="PR00633">
    <property type="entry name" value="RCCNDNSATION"/>
</dbReference>
<dbReference type="Gene3D" id="2.130.10.30">
    <property type="entry name" value="Regulator of chromosome condensation 1/beta-lactamase-inhibitor protein II"/>
    <property type="match status" value="1"/>
</dbReference>
<dbReference type="PANTHER" id="PTHR22870">
    <property type="entry name" value="REGULATOR OF CHROMOSOME CONDENSATION"/>
    <property type="match status" value="1"/>
</dbReference>